<dbReference type="PRINTS" id="PR00249">
    <property type="entry name" value="GPCRSECRETIN"/>
</dbReference>
<feature type="transmembrane region" description="Helical" evidence="11">
    <location>
        <begin position="354"/>
        <end position="373"/>
    </location>
</feature>
<dbReference type="PROSITE" id="PS50227">
    <property type="entry name" value="G_PROTEIN_RECEP_F2_3"/>
    <property type="match status" value="1"/>
</dbReference>
<proteinExistence type="inferred from homology"/>
<keyword evidence="8" id="KW-0675">Receptor</keyword>
<keyword evidence="3" id="KW-1003">Cell membrane</keyword>
<feature type="transmembrane region" description="Helical" evidence="11">
    <location>
        <begin position="181"/>
        <end position="199"/>
    </location>
</feature>
<keyword evidence="10" id="KW-0807">Transducer</keyword>
<dbReference type="Gene3D" id="1.20.1070.10">
    <property type="entry name" value="Rhodopsin 7-helix transmembrane proteins"/>
    <property type="match status" value="1"/>
</dbReference>
<reference evidence="15" key="1">
    <citation type="submission" date="2025-08" db="UniProtKB">
        <authorList>
            <consortium name="RefSeq"/>
        </authorList>
    </citation>
    <scope>IDENTIFICATION</scope>
    <source>
        <tissue evidence="15">Whole sample</tissue>
    </source>
</reference>
<keyword evidence="5 11" id="KW-1133">Transmembrane helix</keyword>
<dbReference type="InterPro" id="IPR001879">
    <property type="entry name" value="GPCR_2_extracellular_dom"/>
</dbReference>
<dbReference type="PANTHER" id="PTHR45620">
    <property type="entry name" value="PDF RECEPTOR-LIKE PROTEIN-RELATED"/>
    <property type="match status" value="1"/>
</dbReference>
<organism evidence="14 15">
    <name type="scientific">Crassostrea virginica</name>
    <name type="common">Eastern oyster</name>
    <dbReference type="NCBI Taxonomy" id="6565"/>
    <lineage>
        <taxon>Eukaryota</taxon>
        <taxon>Metazoa</taxon>
        <taxon>Spiralia</taxon>
        <taxon>Lophotrochozoa</taxon>
        <taxon>Mollusca</taxon>
        <taxon>Bivalvia</taxon>
        <taxon>Autobranchia</taxon>
        <taxon>Pteriomorphia</taxon>
        <taxon>Ostreida</taxon>
        <taxon>Ostreoidea</taxon>
        <taxon>Ostreidae</taxon>
        <taxon>Crassostrea</taxon>
    </lineage>
</organism>
<evidence type="ECO:0000256" key="5">
    <source>
        <dbReference type="ARBA" id="ARBA00022989"/>
    </source>
</evidence>
<dbReference type="Pfam" id="PF02793">
    <property type="entry name" value="HRM"/>
    <property type="match status" value="1"/>
</dbReference>
<evidence type="ECO:0000259" key="12">
    <source>
        <dbReference type="PROSITE" id="PS50227"/>
    </source>
</evidence>
<dbReference type="AlphaFoldDB" id="A0A8B8C349"/>
<evidence type="ECO:0000256" key="3">
    <source>
        <dbReference type="ARBA" id="ARBA00022475"/>
    </source>
</evidence>
<dbReference type="InterPro" id="IPR000832">
    <property type="entry name" value="GPCR_2_secretin-like"/>
</dbReference>
<evidence type="ECO:0000256" key="9">
    <source>
        <dbReference type="ARBA" id="ARBA00023180"/>
    </source>
</evidence>
<dbReference type="PROSITE" id="PS00649">
    <property type="entry name" value="G_PROTEIN_RECEP_F2_1"/>
    <property type="match status" value="1"/>
</dbReference>
<dbReference type="CDD" id="cd15261">
    <property type="entry name" value="7tmB1_PDFR"/>
    <property type="match status" value="1"/>
</dbReference>
<name>A0A8B8C349_CRAVI</name>
<dbReference type="InterPro" id="IPR050332">
    <property type="entry name" value="GPCR_2"/>
</dbReference>
<evidence type="ECO:0000256" key="10">
    <source>
        <dbReference type="ARBA" id="ARBA00023224"/>
    </source>
</evidence>
<dbReference type="OrthoDB" id="5967113at2759"/>
<evidence type="ECO:0000259" key="13">
    <source>
        <dbReference type="PROSITE" id="PS50261"/>
    </source>
</evidence>
<feature type="transmembrane region" description="Helical" evidence="11">
    <location>
        <begin position="149"/>
        <end position="169"/>
    </location>
</feature>
<dbReference type="GO" id="GO:0007166">
    <property type="term" value="P:cell surface receptor signaling pathway"/>
    <property type="evidence" value="ECO:0007669"/>
    <property type="project" value="InterPro"/>
</dbReference>
<comment type="similarity">
    <text evidence="2">Belongs to the G-protein coupled receptor 2 family.</text>
</comment>
<dbReference type="Pfam" id="PF00002">
    <property type="entry name" value="7tm_2"/>
    <property type="match status" value="1"/>
</dbReference>
<dbReference type="InterPro" id="IPR017981">
    <property type="entry name" value="GPCR_2-like_7TM"/>
</dbReference>
<comment type="subcellular location">
    <subcellularLocation>
        <location evidence="1">Cell membrane</location>
        <topology evidence="1">Multi-pass membrane protein</topology>
    </subcellularLocation>
</comment>
<keyword evidence="4 11" id="KW-0812">Transmembrane</keyword>
<dbReference type="SUPFAM" id="SSF111418">
    <property type="entry name" value="Hormone receptor domain"/>
    <property type="match status" value="1"/>
</dbReference>
<feature type="transmembrane region" description="Helical" evidence="11">
    <location>
        <begin position="243"/>
        <end position="262"/>
    </location>
</feature>
<dbReference type="GeneID" id="111115534"/>
<feature type="transmembrane region" description="Helical" evidence="11">
    <location>
        <begin position="385"/>
        <end position="408"/>
    </location>
</feature>
<dbReference type="GO" id="GO:0007188">
    <property type="term" value="P:adenylate cyclase-modulating G protein-coupled receptor signaling pathway"/>
    <property type="evidence" value="ECO:0007669"/>
    <property type="project" value="TreeGrafter"/>
</dbReference>
<evidence type="ECO:0000256" key="2">
    <source>
        <dbReference type="ARBA" id="ARBA00005314"/>
    </source>
</evidence>
<dbReference type="RefSeq" id="XP_022310010.1">
    <property type="nucleotide sequence ID" value="XM_022454302.1"/>
</dbReference>
<dbReference type="PANTHER" id="PTHR45620:SF17">
    <property type="entry name" value="PDF RECEPTOR"/>
    <property type="match status" value="1"/>
</dbReference>
<dbReference type="KEGG" id="cvn:111115534"/>
<keyword evidence="7 11" id="KW-0472">Membrane</keyword>
<evidence type="ECO:0000256" key="11">
    <source>
        <dbReference type="SAM" id="Phobius"/>
    </source>
</evidence>
<evidence type="ECO:0000256" key="8">
    <source>
        <dbReference type="ARBA" id="ARBA00023170"/>
    </source>
</evidence>
<dbReference type="PROSITE" id="PS00650">
    <property type="entry name" value="G_PROTEIN_RECEP_F2_2"/>
    <property type="match status" value="1"/>
</dbReference>
<evidence type="ECO:0000313" key="14">
    <source>
        <dbReference type="Proteomes" id="UP000694844"/>
    </source>
</evidence>
<dbReference type="Proteomes" id="UP000694844">
    <property type="component" value="Chromosome 9"/>
</dbReference>
<dbReference type="Gene3D" id="4.10.1240.10">
    <property type="entry name" value="GPCR, family 2, extracellular hormone receptor domain"/>
    <property type="match status" value="1"/>
</dbReference>
<feature type="transmembrane region" description="Helical" evidence="11">
    <location>
        <begin position="308"/>
        <end position="334"/>
    </location>
</feature>
<dbReference type="InterPro" id="IPR036445">
    <property type="entry name" value="GPCR_2_extracell_dom_sf"/>
</dbReference>
<accession>A0A8B8C349</accession>
<sequence length="481" mass="55575">MNFSLGGVFSFFAMTNHSLLFENGLRDPWKYVSEADCLNTMDSELRTENVADYCGATWDTILCWPPVPAGQTVYMSCPPYPGLDPHKMAYRRCGENSLWEGPQPQGYSNYTDCYTPESRRLMAKFYGNKSAEDRQLMKKIVVGTRTMEIIGLCVSLVSCVTSLFIFCYFRTLRCHRTRIHRNLLLAIVVQVIIRLVLYIDQYIARERQSDYLAATGSYIAIFHTPTFCETIYTLLEYTESVQFMWMLVEGIHLHNIIAVSFFSGKPNYVFYYILGWGAPIPFTVAWVVTMLDLYKNSCWFPYYFLDQYWIIEAPRVMVIGVNLFFLLNIIRVLVHKLRKTRTLEPQLTKVRKAVKAAIVLLPLLGITNIVNLIDPPADSVVQFGLWSYSTYFLVSFQGFFISLLYCYLNGEVQAALKKHWANYKESKSCSSVQNFKNRRSCSMVTSTFDLTLNQRIQNQFSKKSPLIRVKSYNSTYTESIL</sequence>
<dbReference type="SMART" id="SM00008">
    <property type="entry name" value="HormR"/>
    <property type="match status" value="1"/>
</dbReference>
<protein>
    <submittedName>
        <fullName evidence="15">PDF receptor-like</fullName>
    </submittedName>
</protein>
<keyword evidence="6" id="KW-0297">G-protein coupled receptor</keyword>
<feature type="transmembrane region" description="Helical" evidence="11">
    <location>
        <begin position="269"/>
        <end position="288"/>
    </location>
</feature>
<dbReference type="GO" id="GO:0005886">
    <property type="term" value="C:plasma membrane"/>
    <property type="evidence" value="ECO:0007669"/>
    <property type="project" value="UniProtKB-SubCell"/>
</dbReference>
<feature type="domain" description="G-protein coupled receptors family 2 profile 2" evidence="13">
    <location>
        <begin position="144"/>
        <end position="409"/>
    </location>
</feature>
<evidence type="ECO:0000256" key="1">
    <source>
        <dbReference type="ARBA" id="ARBA00004651"/>
    </source>
</evidence>
<dbReference type="SUPFAM" id="SSF81321">
    <property type="entry name" value="Family A G protein-coupled receptor-like"/>
    <property type="match status" value="1"/>
</dbReference>
<gene>
    <name evidence="15" type="primary">LOC111115534</name>
</gene>
<feature type="domain" description="G-protein coupled receptors family 2 profile 1" evidence="12">
    <location>
        <begin position="36"/>
        <end position="117"/>
    </location>
</feature>
<evidence type="ECO:0000256" key="6">
    <source>
        <dbReference type="ARBA" id="ARBA00023040"/>
    </source>
</evidence>
<dbReference type="GO" id="GO:0008528">
    <property type="term" value="F:G protein-coupled peptide receptor activity"/>
    <property type="evidence" value="ECO:0007669"/>
    <property type="project" value="TreeGrafter"/>
</dbReference>
<dbReference type="InterPro" id="IPR017983">
    <property type="entry name" value="GPCR_2_secretin-like_CS"/>
</dbReference>
<dbReference type="PROSITE" id="PS50261">
    <property type="entry name" value="G_PROTEIN_RECEP_F2_4"/>
    <property type="match status" value="1"/>
</dbReference>
<evidence type="ECO:0000256" key="7">
    <source>
        <dbReference type="ARBA" id="ARBA00023136"/>
    </source>
</evidence>
<evidence type="ECO:0000313" key="15">
    <source>
        <dbReference type="RefSeq" id="XP_022310010.1"/>
    </source>
</evidence>
<evidence type="ECO:0000256" key="4">
    <source>
        <dbReference type="ARBA" id="ARBA00022692"/>
    </source>
</evidence>
<keyword evidence="9" id="KW-0325">Glycoprotein</keyword>
<keyword evidence="14" id="KW-1185">Reference proteome</keyword>